<keyword evidence="13" id="KW-1185">Reference proteome</keyword>
<keyword evidence="8 10" id="KW-0411">Iron-sulfur</keyword>
<dbReference type="Pfam" id="PF06969">
    <property type="entry name" value="HemN_C"/>
    <property type="match status" value="1"/>
</dbReference>
<comment type="cofactor">
    <cofactor evidence="1">
        <name>[4Fe-4S] cluster</name>
        <dbReference type="ChEBI" id="CHEBI:49883"/>
    </cofactor>
</comment>
<comment type="similarity">
    <text evidence="2">Belongs to the anaerobic coproporphyrinogen-III oxidase family. HemW subfamily.</text>
</comment>
<comment type="subcellular location">
    <subcellularLocation>
        <location evidence="10">Cytoplasm</location>
    </subcellularLocation>
</comment>
<evidence type="ECO:0000256" key="8">
    <source>
        <dbReference type="ARBA" id="ARBA00023014"/>
    </source>
</evidence>
<dbReference type="InterPro" id="IPR007197">
    <property type="entry name" value="rSAM"/>
</dbReference>
<dbReference type="PANTHER" id="PTHR13932:SF5">
    <property type="entry name" value="RADICAL S-ADENOSYL METHIONINE DOMAIN-CONTAINING PROTEIN 1, MITOCHONDRIAL"/>
    <property type="match status" value="1"/>
</dbReference>
<evidence type="ECO:0000256" key="6">
    <source>
        <dbReference type="ARBA" id="ARBA00022723"/>
    </source>
</evidence>
<evidence type="ECO:0000256" key="1">
    <source>
        <dbReference type="ARBA" id="ARBA00001966"/>
    </source>
</evidence>
<evidence type="ECO:0000256" key="3">
    <source>
        <dbReference type="ARBA" id="ARBA00017228"/>
    </source>
</evidence>
<dbReference type="SFLD" id="SFLDG01082">
    <property type="entry name" value="B12-binding_domain_containing"/>
    <property type="match status" value="1"/>
</dbReference>
<comment type="function">
    <text evidence="10">Probably acts as a heme chaperone, transferring heme to an unknown acceptor. Binds one molecule of heme per monomer, possibly covalently. Binds 1 [4Fe-4S] cluster. The cluster is coordinated with 3 cysteines and an exchangeable S-adenosyl-L-methionine.</text>
</comment>
<evidence type="ECO:0000256" key="4">
    <source>
        <dbReference type="ARBA" id="ARBA00022617"/>
    </source>
</evidence>
<feature type="domain" description="Radical SAM core" evidence="11">
    <location>
        <begin position="1"/>
        <end position="230"/>
    </location>
</feature>
<dbReference type="Proteomes" id="UP000731465">
    <property type="component" value="Unassembled WGS sequence"/>
</dbReference>
<evidence type="ECO:0000256" key="10">
    <source>
        <dbReference type="RuleBase" id="RU364116"/>
    </source>
</evidence>
<keyword evidence="7 10" id="KW-0408">Iron</keyword>
<dbReference type="SUPFAM" id="SSF102114">
    <property type="entry name" value="Radical SAM enzymes"/>
    <property type="match status" value="1"/>
</dbReference>
<keyword evidence="5 10" id="KW-0949">S-adenosyl-L-methionine</keyword>
<keyword evidence="6 10" id="KW-0479">Metal-binding</keyword>
<dbReference type="InterPro" id="IPR034505">
    <property type="entry name" value="Coproporphyrinogen-III_oxidase"/>
</dbReference>
<keyword evidence="9 10" id="KW-0143">Chaperone</keyword>
<evidence type="ECO:0000256" key="2">
    <source>
        <dbReference type="ARBA" id="ARBA00006100"/>
    </source>
</evidence>
<keyword evidence="10" id="KW-0004">4Fe-4S</keyword>
<dbReference type="SMART" id="SM00729">
    <property type="entry name" value="Elp3"/>
    <property type="match status" value="1"/>
</dbReference>
<name>A0ABS7DE43_9GAMM</name>
<dbReference type="RefSeq" id="WP_219936250.1">
    <property type="nucleotide sequence ID" value="NZ_JAGFNY010000002.1"/>
</dbReference>
<gene>
    <name evidence="12" type="primary">hemW</name>
    <name evidence="12" type="ORF">J5V48_01555</name>
</gene>
<dbReference type="NCBIfam" id="TIGR00539">
    <property type="entry name" value="hemN_rel"/>
    <property type="match status" value="1"/>
</dbReference>
<evidence type="ECO:0000313" key="12">
    <source>
        <dbReference type="EMBL" id="MBW7569576.1"/>
    </source>
</evidence>
<dbReference type="InterPro" id="IPR013785">
    <property type="entry name" value="Aldolase_TIM"/>
</dbReference>
<evidence type="ECO:0000256" key="7">
    <source>
        <dbReference type="ARBA" id="ARBA00023004"/>
    </source>
</evidence>
<dbReference type="SFLD" id="SFLDF00562">
    <property type="entry name" value="HemN-like__clustered_with_heat"/>
    <property type="match status" value="1"/>
</dbReference>
<evidence type="ECO:0000256" key="9">
    <source>
        <dbReference type="ARBA" id="ARBA00023186"/>
    </source>
</evidence>
<evidence type="ECO:0000259" key="11">
    <source>
        <dbReference type="PROSITE" id="PS51918"/>
    </source>
</evidence>
<dbReference type="CDD" id="cd01335">
    <property type="entry name" value="Radical_SAM"/>
    <property type="match status" value="1"/>
</dbReference>
<organism evidence="12 13">
    <name type="scientific">Succinivibrio faecicola</name>
    <dbReference type="NCBI Taxonomy" id="2820300"/>
    <lineage>
        <taxon>Bacteria</taxon>
        <taxon>Pseudomonadati</taxon>
        <taxon>Pseudomonadota</taxon>
        <taxon>Gammaproteobacteria</taxon>
        <taxon>Aeromonadales</taxon>
        <taxon>Succinivibrionaceae</taxon>
        <taxon>Succinivibrio</taxon>
    </lineage>
</organism>
<proteinExistence type="inferred from homology"/>
<evidence type="ECO:0000256" key="5">
    <source>
        <dbReference type="ARBA" id="ARBA00022691"/>
    </source>
</evidence>
<reference evidence="12 13" key="1">
    <citation type="submission" date="2021-03" db="EMBL/GenBank/DDBJ databases">
        <title>Succinivibrio sp. nov. isolated from feces of cow.</title>
        <authorList>
            <person name="Choi J.-Y."/>
        </authorList>
    </citation>
    <scope>NUCLEOTIDE SEQUENCE [LARGE SCALE GENOMIC DNA]</scope>
    <source>
        <strain evidence="12 13">AGMB01872</strain>
    </source>
</reference>
<dbReference type="Gene3D" id="3.20.20.70">
    <property type="entry name" value="Aldolase class I"/>
    <property type="match status" value="1"/>
</dbReference>
<dbReference type="EMBL" id="JAGFNY010000002">
    <property type="protein sequence ID" value="MBW7569576.1"/>
    <property type="molecule type" value="Genomic_DNA"/>
</dbReference>
<evidence type="ECO:0000313" key="13">
    <source>
        <dbReference type="Proteomes" id="UP000731465"/>
    </source>
</evidence>
<dbReference type="SFLD" id="SFLDF00288">
    <property type="entry name" value="HemN-like__clustered_with_nucl"/>
    <property type="match status" value="1"/>
</dbReference>
<dbReference type="Pfam" id="PF04055">
    <property type="entry name" value="Radical_SAM"/>
    <property type="match status" value="1"/>
</dbReference>
<dbReference type="InterPro" id="IPR010723">
    <property type="entry name" value="HemN_C"/>
</dbReference>
<keyword evidence="4 10" id="KW-0349">Heme</keyword>
<sequence>MLPISLYIHYPYCIRKCPYCDFNSYKKSSDTAIDDTYANYLVSEFDRYIDKLDGRKFSSVYFGGGTPTLFPERCFEKILKRIKPYLLDDCEVSTEANPGTVSAIQLSNLRQMGINRISLGVQSFNDGSLKVLNRIHDGYTALKAVDYIKEAGFENFNIDLMHSLPEQTEQMALDDLKKAVESGATHISFYELTIEEGTAFGDNPPELLDEDLMAQIEFKGFEFLESSGFEHYEVSAFTKGRRCVHNLNYWLFNDYLGIGAGAHSKLTLDNTVYRRANEQRVLDYFKDHDSNLDNMNLVLADDLPFEFMLNRLRVFDFIEFSEFEKTTGLKFDCVKEKLLKAAQKGLLEFTDSGFYLTTFGRIMLNDVLELFL</sequence>
<dbReference type="SFLD" id="SFLDG01065">
    <property type="entry name" value="anaerobic_coproporphyrinogen-I"/>
    <property type="match status" value="1"/>
</dbReference>
<dbReference type="InterPro" id="IPR058240">
    <property type="entry name" value="rSAM_sf"/>
</dbReference>
<dbReference type="SFLD" id="SFLDS00029">
    <property type="entry name" value="Radical_SAM"/>
    <property type="match status" value="1"/>
</dbReference>
<dbReference type="PROSITE" id="PS51918">
    <property type="entry name" value="RADICAL_SAM"/>
    <property type="match status" value="1"/>
</dbReference>
<dbReference type="InterPro" id="IPR006638">
    <property type="entry name" value="Elp3/MiaA/NifB-like_rSAM"/>
</dbReference>
<accession>A0ABS7DE43</accession>
<keyword evidence="10" id="KW-0963">Cytoplasm</keyword>
<dbReference type="InterPro" id="IPR004559">
    <property type="entry name" value="HemW-like"/>
</dbReference>
<dbReference type="PANTHER" id="PTHR13932">
    <property type="entry name" value="COPROPORPHYRINIGEN III OXIDASE"/>
    <property type="match status" value="1"/>
</dbReference>
<protein>
    <recommendedName>
        <fullName evidence="3 10">Heme chaperone HemW</fullName>
    </recommendedName>
</protein>
<comment type="caution">
    <text evidence="12">The sequence shown here is derived from an EMBL/GenBank/DDBJ whole genome shotgun (WGS) entry which is preliminary data.</text>
</comment>